<evidence type="ECO:0008006" key="6">
    <source>
        <dbReference type="Google" id="ProtNLM"/>
    </source>
</evidence>
<feature type="compositionally biased region" description="Basic and acidic residues" evidence="1">
    <location>
        <begin position="213"/>
        <end position="222"/>
    </location>
</feature>
<keyword evidence="5" id="KW-1185">Reference proteome</keyword>
<dbReference type="EMBL" id="NBSK02000007">
    <property type="protein sequence ID" value="KAJ0196904.1"/>
    <property type="molecule type" value="Genomic_DNA"/>
</dbReference>
<dbReference type="Proteomes" id="UP000235145">
    <property type="component" value="Unassembled WGS sequence"/>
</dbReference>
<dbReference type="InterPro" id="IPR024752">
    <property type="entry name" value="Myb/SANT-like_dom"/>
</dbReference>
<comment type="caution">
    <text evidence="4">The sequence shown here is derived from an EMBL/GenBank/DDBJ whole genome shotgun (WGS) entry which is preliminary data.</text>
</comment>
<dbReference type="Pfam" id="PF26138">
    <property type="entry name" value="DUF8040"/>
    <property type="match status" value="1"/>
</dbReference>
<gene>
    <name evidence="4" type="ORF">LSAT_V11C700344510</name>
</gene>
<name>A0A9R1V0Z7_LACSA</name>
<evidence type="ECO:0000259" key="2">
    <source>
        <dbReference type="Pfam" id="PF12776"/>
    </source>
</evidence>
<protein>
    <recommendedName>
        <fullName evidence="6">Myb/SANT-like domain-containing protein</fullName>
    </recommendedName>
</protein>
<dbReference type="InterPro" id="IPR058353">
    <property type="entry name" value="DUF8040"/>
</dbReference>
<evidence type="ECO:0000313" key="5">
    <source>
        <dbReference type="Proteomes" id="UP000235145"/>
    </source>
</evidence>
<evidence type="ECO:0000256" key="1">
    <source>
        <dbReference type="SAM" id="MobiDB-lite"/>
    </source>
</evidence>
<dbReference type="PANTHER" id="PTHR31704">
    <property type="entry name" value="MYB/SANT-LIKE DNA-BINDING DOMAIN PROTEIN-RELATED"/>
    <property type="match status" value="1"/>
</dbReference>
<dbReference type="Pfam" id="PF12776">
    <property type="entry name" value="Myb_DNA-bind_3"/>
    <property type="match status" value="1"/>
</dbReference>
<feature type="domain" description="Myb/SANT-like" evidence="2">
    <location>
        <begin position="26"/>
        <end position="120"/>
    </location>
</feature>
<evidence type="ECO:0000259" key="3">
    <source>
        <dbReference type="Pfam" id="PF26138"/>
    </source>
</evidence>
<feature type="region of interest" description="Disordered" evidence="1">
    <location>
        <begin position="201"/>
        <end position="225"/>
    </location>
</feature>
<dbReference type="AlphaFoldDB" id="A0A9R1V0Z7"/>
<organism evidence="4 5">
    <name type="scientific">Lactuca sativa</name>
    <name type="common">Garden lettuce</name>
    <dbReference type="NCBI Taxonomy" id="4236"/>
    <lineage>
        <taxon>Eukaryota</taxon>
        <taxon>Viridiplantae</taxon>
        <taxon>Streptophyta</taxon>
        <taxon>Embryophyta</taxon>
        <taxon>Tracheophyta</taxon>
        <taxon>Spermatophyta</taxon>
        <taxon>Magnoliopsida</taxon>
        <taxon>eudicotyledons</taxon>
        <taxon>Gunneridae</taxon>
        <taxon>Pentapetalae</taxon>
        <taxon>asterids</taxon>
        <taxon>campanulids</taxon>
        <taxon>Asterales</taxon>
        <taxon>Asteraceae</taxon>
        <taxon>Cichorioideae</taxon>
        <taxon>Cichorieae</taxon>
        <taxon>Lactucinae</taxon>
        <taxon>Lactuca</taxon>
    </lineage>
</organism>
<accession>A0A9R1V0Z7</accession>
<reference evidence="4 5" key="1">
    <citation type="journal article" date="2017" name="Nat. Commun.">
        <title>Genome assembly with in vitro proximity ligation data and whole-genome triplication in lettuce.</title>
        <authorList>
            <person name="Reyes-Chin-Wo S."/>
            <person name="Wang Z."/>
            <person name="Yang X."/>
            <person name="Kozik A."/>
            <person name="Arikit S."/>
            <person name="Song C."/>
            <person name="Xia L."/>
            <person name="Froenicke L."/>
            <person name="Lavelle D.O."/>
            <person name="Truco M.J."/>
            <person name="Xia R."/>
            <person name="Zhu S."/>
            <person name="Xu C."/>
            <person name="Xu H."/>
            <person name="Xu X."/>
            <person name="Cox K."/>
            <person name="Korf I."/>
            <person name="Meyers B.C."/>
            <person name="Michelmore R.W."/>
        </authorList>
    </citation>
    <scope>NUCLEOTIDE SEQUENCE [LARGE SCALE GENOMIC DNA]</scope>
    <source>
        <strain evidence="5">cv. Salinas</strain>
        <tissue evidence="4">Seedlings</tissue>
    </source>
</reference>
<evidence type="ECO:0000313" key="4">
    <source>
        <dbReference type="EMBL" id="KAJ0196904.1"/>
    </source>
</evidence>
<proteinExistence type="predicted"/>
<dbReference type="PANTHER" id="PTHR31704:SF37">
    <property type="entry name" value="HEAT SHOCK PROTEIN"/>
    <property type="match status" value="1"/>
</dbReference>
<feature type="domain" description="DUF8040" evidence="3">
    <location>
        <begin position="325"/>
        <end position="396"/>
    </location>
</feature>
<sequence length="423" mass="49740">MSVMDIVYIHDVGIDTPKMKVANRFNWDPHTFKVFIEECVNKLKNENRPSTYFNKTACQNICKRLLERIGKDLDINKMKNKWDIMQKEYKYYDRLTILETRISIDSVRNIISASNEWWDEKTKEDKEFAKFKDKNLEVYETYYEALFRDIVADRDKAKVPCEFRDSSTPNDVQFVDITDRKEASDEVLLFDDVDPFLTYDSSSKKRRGKKLNPRRETKRNFEGKSMVSSSYEEKMNIVFDVLLTRCTQTSSQTTHSPTTEDCMAIVSIFPEVFLKKQACQNFMVPKTDETKMEFLKRLIGKEKLTLNGLLLPHKLKNVRRRHHSSSRTGNMLINEILNDHERRCYELFKLQVPVFNMLCRDLVAYYGLRKSRHVFIQGSFGIFLLYLAHGCGNRLIFSTIVILEITSVILEITFVDPITFKDS</sequence>